<sequence>MERMFVVRAVGVDDLGIETPTTIPMKLTGEPEIERIEQELNTQYPHLKHRVVEVEELKKPSQVEDWQHSYLGAVFGSEHSEKEYTEKNSDITP</sequence>
<comment type="caution">
    <text evidence="1">The sequence shown here is derived from an EMBL/GenBank/DDBJ whole genome shotgun (WGS) entry which is preliminary data.</text>
</comment>
<proteinExistence type="predicted"/>
<dbReference type="Proteomes" id="UP001596106">
    <property type="component" value="Unassembled WGS sequence"/>
</dbReference>
<name>A0ABW0I4W8_9BACT</name>
<accession>A0ABW0I4W8</accession>
<evidence type="ECO:0008006" key="3">
    <source>
        <dbReference type="Google" id="ProtNLM"/>
    </source>
</evidence>
<protein>
    <recommendedName>
        <fullName evidence="3">PRTRC system protein C</fullName>
    </recommendedName>
</protein>
<dbReference type="RefSeq" id="WP_379841565.1">
    <property type="nucleotide sequence ID" value="NZ_JBHSMA010000001.1"/>
</dbReference>
<keyword evidence="2" id="KW-1185">Reference proteome</keyword>
<organism evidence="1 2">
    <name type="scientific">Larkinella bovis</name>
    <dbReference type="NCBI Taxonomy" id="683041"/>
    <lineage>
        <taxon>Bacteria</taxon>
        <taxon>Pseudomonadati</taxon>
        <taxon>Bacteroidota</taxon>
        <taxon>Cytophagia</taxon>
        <taxon>Cytophagales</taxon>
        <taxon>Spirosomataceae</taxon>
        <taxon>Larkinella</taxon>
    </lineage>
</organism>
<dbReference type="EMBL" id="JBHSMA010000001">
    <property type="protein sequence ID" value="MFC5408565.1"/>
    <property type="molecule type" value="Genomic_DNA"/>
</dbReference>
<evidence type="ECO:0000313" key="1">
    <source>
        <dbReference type="EMBL" id="MFC5408565.1"/>
    </source>
</evidence>
<evidence type="ECO:0000313" key="2">
    <source>
        <dbReference type="Proteomes" id="UP001596106"/>
    </source>
</evidence>
<reference evidence="2" key="1">
    <citation type="journal article" date="2019" name="Int. J. Syst. Evol. Microbiol.">
        <title>The Global Catalogue of Microorganisms (GCM) 10K type strain sequencing project: providing services to taxonomists for standard genome sequencing and annotation.</title>
        <authorList>
            <consortium name="The Broad Institute Genomics Platform"/>
            <consortium name="The Broad Institute Genome Sequencing Center for Infectious Disease"/>
            <person name="Wu L."/>
            <person name="Ma J."/>
        </authorList>
    </citation>
    <scope>NUCLEOTIDE SEQUENCE [LARGE SCALE GENOMIC DNA]</scope>
    <source>
        <strain evidence="2">CCUG 55250</strain>
    </source>
</reference>
<gene>
    <name evidence="1" type="ORF">ACFPMF_04555</name>
</gene>